<evidence type="ECO:0000256" key="1">
    <source>
        <dbReference type="SAM" id="Phobius"/>
    </source>
</evidence>
<proteinExistence type="predicted"/>
<dbReference type="Pfam" id="PF10054">
    <property type="entry name" value="DUF2291"/>
    <property type="match status" value="1"/>
</dbReference>
<accession>A0ABR9FF99</accession>
<keyword evidence="1" id="KW-0812">Transmembrane</keyword>
<dbReference type="SUPFAM" id="SSF141318">
    <property type="entry name" value="TM0957-like"/>
    <property type="match status" value="1"/>
</dbReference>
<gene>
    <name evidence="2" type="ORF">EI163_16140</name>
</gene>
<keyword evidence="1" id="KW-1133">Transmembrane helix</keyword>
<protein>
    <submittedName>
        <fullName evidence="2">DUF2291 family protein</fullName>
    </submittedName>
</protein>
<keyword evidence="3" id="KW-1185">Reference proteome</keyword>
<dbReference type="InterPro" id="IPR014582">
    <property type="entry name" value="UCP033535_lipo"/>
</dbReference>
<dbReference type="PIRSF" id="PIRSF033535">
    <property type="entry name" value="UCP033535_plp"/>
    <property type="match status" value="1"/>
</dbReference>
<dbReference type="EMBL" id="RRZC01000024">
    <property type="protein sequence ID" value="MBE0405071.1"/>
    <property type="molecule type" value="Genomic_DNA"/>
</dbReference>
<feature type="transmembrane region" description="Helical" evidence="1">
    <location>
        <begin position="20"/>
        <end position="38"/>
    </location>
</feature>
<dbReference type="Proteomes" id="UP000754821">
    <property type="component" value="Unassembled WGS sequence"/>
</dbReference>
<evidence type="ECO:0000313" key="2">
    <source>
        <dbReference type="EMBL" id="MBE0405071.1"/>
    </source>
</evidence>
<sequence>MITGVVMPATLNSLPANKRMKVYVAGVCALALMALMAFDTKVLSLAELEGEVGFSPENFAQQSFPEIKEYIETNAVEANVLAPEALESAGASGEKYGVPSGIGHVIPVTLTGVVVDEKSGIYTVNVADMSDEIVIRVQAGSAINGTTLRDTTGDIQFSDFTNQIEYQNAGAALNEEMKRQILSEMAGQDLTGKTLVIAGSFNMINPKNWLITPVSIAITD</sequence>
<dbReference type="InterPro" id="IPR036215">
    <property type="entry name" value="TM0957-like_sf"/>
</dbReference>
<keyword evidence="1" id="KW-0472">Membrane</keyword>
<comment type="caution">
    <text evidence="2">The sequence shown here is derived from an EMBL/GenBank/DDBJ whole genome shotgun (WGS) entry which is preliminary data.</text>
</comment>
<evidence type="ECO:0000313" key="3">
    <source>
        <dbReference type="Proteomes" id="UP000754821"/>
    </source>
</evidence>
<organism evidence="2 3">
    <name type="scientific">Halomonas citrativorans</name>
    <dbReference type="NCBI Taxonomy" id="2742612"/>
    <lineage>
        <taxon>Bacteria</taxon>
        <taxon>Pseudomonadati</taxon>
        <taxon>Pseudomonadota</taxon>
        <taxon>Gammaproteobacteria</taxon>
        <taxon>Oceanospirillales</taxon>
        <taxon>Halomonadaceae</taxon>
        <taxon>Halomonas</taxon>
    </lineage>
</organism>
<name>A0ABR9FF99_9GAMM</name>
<reference evidence="2 3" key="1">
    <citation type="submission" date="2020-07" db="EMBL/GenBank/DDBJ databases">
        <title>Halophilic bacteria isolated from french cheeses.</title>
        <authorList>
            <person name="Kothe C.I."/>
            <person name="Farah-Kraiem B."/>
            <person name="Renault P."/>
            <person name="Dridi B."/>
        </authorList>
    </citation>
    <scope>NUCLEOTIDE SEQUENCE [LARGE SCALE GENOMIC DNA]</scope>
    <source>
        <strain evidence="2 3">FME16</strain>
    </source>
</reference>